<proteinExistence type="predicted"/>
<name>A0A8S3YN65_9EUPU</name>
<dbReference type="OrthoDB" id="6154824at2759"/>
<evidence type="ECO:0000313" key="3">
    <source>
        <dbReference type="EMBL" id="CAG5116972.1"/>
    </source>
</evidence>
<feature type="region of interest" description="Disordered" evidence="1">
    <location>
        <begin position="120"/>
        <end position="153"/>
    </location>
</feature>
<dbReference type="EMBL" id="CAJHNH020000329">
    <property type="protein sequence ID" value="CAG5116972.1"/>
    <property type="molecule type" value="Genomic_DNA"/>
</dbReference>
<organism evidence="3 4">
    <name type="scientific">Candidula unifasciata</name>
    <dbReference type="NCBI Taxonomy" id="100452"/>
    <lineage>
        <taxon>Eukaryota</taxon>
        <taxon>Metazoa</taxon>
        <taxon>Spiralia</taxon>
        <taxon>Lophotrochozoa</taxon>
        <taxon>Mollusca</taxon>
        <taxon>Gastropoda</taxon>
        <taxon>Heterobranchia</taxon>
        <taxon>Euthyneura</taxon>
        <taxon>Panpulmonata</taxon>
        <taxon>Eupulmonata</taxon>
        <taxon>Stylommatophora</taxon>
        <taxon>Helicina</taxon>
        <taxon>Helicoidea</taxon>
        <taxon>Geomitridae</taxon>
        <taxon>Candidula</taxon>
    </lineage>
</organism>
<feature type="compositionally biased region" description="Basic residues" evidence="1">
    <location>
        <begin position="144"/>
        <end position="153"/>
    </location>
</feature>
<dbReference type="Proteomes" id="UP000678393">
    <property type="component" value="Unassembled WGS sequence"/>
</dbReference>
<feature type="transmembrane region" description="Helical" evidence="2">
    <location>
        <begin position="12"/>
        <end position="33"/>
    </location>
</feature>
<keyword evidence="2" id="KW-0472">Membrane</keyword>
<keyword evidence="2" id="KW-1133">Transmembrane helix</keyword>
<comment type="caution">
    <text evidence="3">The sequence shown here is derived from an EMBL/GenBank/DDBJ whole genome shotgun (WGS) entry which is preliminary data.</text>
</comment>
<accession>A0A8S3YN65</accession>
<keyword evidence="2" id="KW-0812">Transmembrane</keyword>
<reference evidence="3" key="1">
    <citation type="submission" date="2021-04" db="EMBL/GenBank/DDBJ databases">
        <authorList>
            <consortium name="Molecular Ecology Group"/>
        </authorList>
    </citation>
    <scope>NUCLEOTIDE SEQUENCE</scope>
</reference>
<gene>
    <name evidence="3" type="ORF">CUNI_LOCUS2530</name>
</gene>
<evidence type="ECO:0000256" key="1">
    <source>
        <dbReference type="SAM" id="MobiDB-lite"/>
    </source>
</evidence>
<evidence type="ECO:0000313" key="4">
    <source>
        <dbReference type="Proteomes" id="UP000678393"/>
    </source>
</evidence>
<protein>
    <submittedName>
        <fullName evidence="3">Uncharacterized protein</fullName>
    </submittedName>
</protein>
<sequence>MHVQGLGKGSVVPWLCTTFCVLAAFLLLGDVVLGTRVNQKMLVQTRGKRQAGSRQEHNTSVDPSLLMFTPATPSPEQVNCYVEIPVTRRVGGRCVLLGSSTWGCQAGLFLAINSQCQHEVRSPAGDQPQAGSSNSTRGGTRPRNPFRRPRRPN</sequence>
<evidence type="ECO:0000256" key="2">
    <source>
        <dbReference type="SAM" id="Phobius"/>
    </source>
</evidence>
<keyword evidence="4" id="KW-1185">Reference proteome</keyword>
<dbReference type="AlphaFoldDB" id="A0A8S3YN65"/>